<dbReference type="RefSeq" id="XP_017877307.1">
    <property type="nucleotide sequence ID" value="XM_018021818.1"/>
</dbReference>
<keyword evidence="1" id="KW-0175">Coiled coil</keyword>
<proteinExistence type="predicted"/>
<reference evidence="3" key="1">
    <citation type="submission" date="2025-08" db="UniProtKB">
        <authorList>
            <consortium name="RefSeq"/>
        </authorList>
    </citation>
    <scope>IDENTIFICATION</scope>
    <source>
        <tissue evidence="3">Whole body</tissue>
    </source>
</reference>
<dbReference type="GeneID" id="108623363"/>
<dbReference type="InterPro" id="IPR013730">
    <property type="entry name" value="Fyv7/TAP26"/>
</dbReference>
<evidence type="ECO:0000313" key="3">
    <source>
        <dbReference type="RefSeq" id="XP_017877307.1"/>
    </source>
</evidence>
<gene>
    <name evidence="3" type="primary">LOC108623363</name>
</gene>
<keyword evidence="2" id="KW-1185">Reference proteome</keyword>
<feature type="non-terminal residue" evidence="3">
    <location>
        <position position="1"/>
    </location>
</feature>
<evidence type="ECO:0000313" key="2">
    <source>
        <dbReference type="Proteomes" id="UP000694925"/>
    </source>
</evidence>
<dbReference type="AlphaFoldDB" id="A0AAJ7IV81"/>
<feature type="coiled-coil region" evidence="1">
    <location>
        <begin position="1"/>
        <end position="42"/>
    </location>
</feature>
<dbReference type="KEGG" id="ccal:108623363"/>
<dbReference type="PANTHER" id="PTHR15657:SF1">
    <property type="entry name" value="THYROID TRANSCRIPTION FACTOR 1-ASSOCIATED PROTEIN 26"/>
    <property type="match status" value="1"/>
</dbReference>
<dbReference type="Pfam" id="PF08524">
    <property type="entry name" value="rRNA_processing"/>
    <property type="match status" value="1"/>
</dbReference>
<accession>A0AAJ7IV81</accession>
<organism evidence="2 3">
    <name type="scientific">Ceratina calcarata</name>
    <dbReference type="NCBI Taxonomy" id="156304"/>
    <lineage>
        <taxon>Eukaryota</taxon>
        <taxon>Metazoa</taxon>
        <taxon>Ecdysozoa</taxon>
        <taxon>Arthropoda</taxon>
        <taxon>Hexapoda</taxon>
        <taxon>Insecta</taxon>
        <taxon>Pterygota</taxon>
        <taxon>Neoptera</taxon>
        <taxon>Endopterygota</taxon>
        <taxon>Hymenoptera</taxon>
        <taxon>Apocrita</taxon>
        <taxon>Aculeata</taxon>
        <taxon>Apoidea</taxon>
        <taxon>Anthophila</taxon>
        <taxon>Apidae</taxon>
        <taxon>Ceratina</taxon>
        <taxon>Zadontomerus</taxon>
    </lineage>
</organism>
<dbReference type="Proteomes" id="UP000694925">
    <property type="component" value="Unplaced"/>
</dbReference>
<evidence type="ECO:0000256" key="1">
    <source>
        <dbReference type="SAM" id="Coils"/>
    </source>
</evidence>
<dbReference type="PRINTS" id="PR01854">
    <property type="entry name" value="BR22PROTEIN"/>
</dbReference>
<name>A0AAJ7IV81_9HYME</name>
<sequence>FHKAKQEFLRKKDEKRKAKEQILKAKAEKEEALKKYKEKRLRTYKTLSKKTKKGQPVMKDRMEMLLEKIQQQVSS</sequence>
<dbReference type="PANTHER" id="PTHR15657">
    <property type="entry name" value="THYROID TRANSCRIPTION FACTOR 1-ASSOCIATED PROTEIN 26"/>
    <property type="match status" value="1"/>
</dbReference>
<dbReference type="GO" id="GO:0005634">
    <property type="term" value="C:nucleus"/>
    <property type="evidence" value="ECO:0007669"/>
    <property type="project" value="TreeGrafter"/>
</dbReference>
<protein>
    <submittedName>
        <fullName evidence="3">Thyroid transcription factor 1-associated protein 26 homolog</fullName>
    </submittedName>
</protein>